<evidence type="ECO:0000259" key="9">
    <source>
        <dbReference type="Pfam" id="PF00710"/>
    </source>
</evidence>
<feature type="active site" evidence="7">
    <location>
        <position position="12"/>
    </location>
</feature>
<dbReference type="SFLD" id="SFLDS00057">
    <property type="entry name" value="Glutaminase/Asparaginase"/>
    <property type="match status" value="1"/>
</dbReference>
<evidence type="ECO:0000256" key="4">
    <source>
        <dbReference type="ARBA" id="ARBA00049366"/>
    </source>
</evidence>
<dbReference type="GO" id="GO:0004067">
    <property type="term" value="F:asparaginase activity"/>
    <property type="evidence" value="ECO:0007669"/>
    <property type="project" value="UniProtKB-UniRule"/>
</dbReference>
<dbReference type="PANTHER" id="PTHR11707">
    <property type="entry name" value="L-ASPARAGINASE"/>
    <property type="match status" value="1"/>
</dbReference>
<dbReference type="InterPro" id="IPR027473">
    <property type="entry name" value="L-asparaginase_C"/>
</dbReference>
<evidence type="ECO:0000256" key="7">
    <source>
        <dbReference type="PROSITE-ProRule" id="PRU10099"/>
    </source>
</evidence>
<dbReference type="InterPro" id="IPR027475">
    <property type="entry name" value="Asparaginase/glutaminase_AS2"/>
</dbReference>
<dbReference type="Proteomes" id="UP000757890">
    <property type="component" value="Unassembled WGS sequence"/>
</dbReference>
<evidence type="ECO:0000313" key="12">
    <source>
        <dbReference type="Proteomes" id="UP000757890"/>
    </source>
</evidence>
<dbReference type="PROSITE" id="PS00144">
    <property type="entry name" value="ASN_GLN_ASE_1"/>
    <property type="match status" value="1"/>
</dbReference>
<gene>
    <name evidence="11" type="ORF">HXL70_07715</name>
</gene>
<evidence type="ECO:0000256" key="5">
    <source>
        <dbReference type="PIRSR" id="PIRSR001220-1"/>
    </source>
</evidence>
<dbReference type="InterPro" id="IPR004550">
    <property type="entry name" value="AsnASE_II"/>
</dbReference>
<dbReference type="FunFam" id="3.40.50.1170:FF:000001">
    <property type="entry name" value="L-asparaginase 2"/>
    <property type="match status" value="1"/>
</dbReference>
<comment type="caution">
    <text evidence="11">The sequence shown here is derived from an EMBL/GenBank/DDBJ whole genome shotgun (WGS) entry which is preliminary data.</text>
</comment>
<dbReference type="SUPFAM" id="SSF53774">
    <property type="entry name" value="Glutaminase/Asparaginase"/>
    <property type="match status" value="1"/>
</dbReference>
<keyword evidence="3" id="KW-0378">Hydrolase</keyword>
<dbReference type="InterPro" id="IPR020827">
    <property type="entry name" value="Asparaginase/glutaminase_AS1"/>
</dbReference>
<name>A0A930B9C9_9FIRM</name>
<dbReference type="GO" id="GO:0006528">
    <property type="term" value="P:asparagine metabolic process"/>
    <property type="evidence" value="ECO:0007669"/>
    <property type="project" value="InterPro"/>
</dbReference>
<dbReference type="PROSITE" id="PS00917">
    <property type="entry name" value="ASN_GLN_ASE_2"/>
    <property type="match status" value="1"/>
</dbReference>
<dbReference type="Pfam" id="PF00710">
    <property type="entry name" value="Asparaginase"/>
    <property type="match status" value="1"/>
</dbReference>
<feature type="active site" description="O-isoaspartyl threonine intermediate" evidence="5">
    <location>
        <position position="12"/>
    </location>
</feature>
<evidence type="ECO:0000256" key="3">
    <source>
        <dbReference type="ARBA" id="ARBA00022801"/>
    </source>
</evidence>
<evidence type="ECO:0000256" key="2">
    <source>
        <dbReference type="ARBA" id="ARBA00012920"/>
    </source>
</evidence>
<evidence type="ECO:0000256" key="6">
    <source>
        <dbReference type="PIRSR" id="PIRSR001220-2"/>
    </source>
</evidence>
<dbReference type="PANTHER" id="PTHR11707:SF28">
    <property type="entry name" value="60 KDA LYSOPHOSPHOLIPASE"/>
    <property type="match status" value="1"/>
</dbReference>
<evidence type="ECO:0000256" key="1">
    <source>
        <dbReference type="ARBA" id="ARBA00010518"/>
    </source>
</evidence>
<reference evidence="11" key="1">
    <citation type="submission" date="2020-04" db="EMBL/GenBank/DDBJ databases">
        <title>Deep metagenomics examines the oral microbiome during advanced dental caries in children, revealing novel taxa and co-occurrences with host molecules.</title>
        <authorList>
            <person name="Baker J.L."/>
            <person name="Morton J.T."/>
            <person name="Dinis M."/>
            <person name="Alvarez R."/>
            <person name="Tran N.C."/>
            <person name="Knight R."/>
            <person name="Edlund A."/>
        </authorList>
    </citation>
    <scope>NUCLEOTIDE SEQUENCE</scope>
    <source>
        <strain evidence="11">JCVI_32_bin.14</strain>
    </source>
</reference>
<dbReference type="EC" id="3.5.1.1" evidence="2"/>
<organism evidence="11 12">
    <name type="scientific">Dialister invisus</name>
    <dbReference type="NCBI Taxonomy" id="218538"/>
    <lineage>
        <taxon>Bacteria</taxon>
        <taxon>Bacillati</taxon>
        <taxon>Bacillota</taxon>
        <taxon>Negativicutes</taxon>
        <taxon>Veillonellales</taxon>
        <taxon>Veillonellaceae</taxon>
        <taxon>Dialister</taxon>
    </lineage>
</organism>
<accession>A0A930B9C9</accession>
<evidence type="ECO:0000259" key="10">
    <source>
        <dbReference type="Pfam" id="PF17763"/>
    </source>
</evidence>
<dbReference type="Gene3D" id="3.40.50.40">
    <property type="match status" value="1"/>
</dbReference>
<evidence type="ECO:0000256" key="8">
    <source>
        <dbReference type="PROSITE-ProRule" id="PRU10100"/>
    </source>
</evidence>
<feature type="domain" description="Asparaginase/glutaminase C-terminal" evidence="10">
    <location>
        <begin position="208"/>
        <end position="321"/>
    </location>
</feature>
<dbReference type="AlphaFoldDB" id="A0A930B9C9"/>
<dbReference type="CDD" id="cd08964">
    <property type="entry name" value="L-asparaginase_II"/>
    <property type="match status" value="1"/>
</dbReference>
<dbReference type="PIRSF" id="PIRSF001220">
    <property type="entry name" value="L-ASNase_gatD"/>
    <property type="match status" value="1"/>
</dbReference>
<dbReference type="InterPro" id="IPR040919">
    <property type="entry name" value="Asparaginase_C"/>
</dbReference>
<comment type="catalytic activity">
    <reaction evidence="4">
        <text>L-asparagine + H2O = L-aspartate + NH4(+)</text>
        <dbReference type="Rhea" id="RHEA:21016"/>
        <dbReference type="ChEBI" id="CHEBI:15377"/>
        <dbReference type="ChEBI" id="CHEBI:28938"/>
        <dbReference type="ChEBI" id="CHEBI:29991"/>
        <dbReference type="ChEBI" id="CHEBI:58048"/>
        <dbReference type="EC" id="3.5.1.1"/>
    </reaction>
</comment>
<dbReference type="InterPro" id="IPR027474">
    <property type="entry name" value="L-asparaginase_N"/>
</dbReference>
<dbReference type="Pfam" id="PF17763">
    <property type="entry name" value="Asparaginase_C"/>
    <property type="match status" value="1"/>
</dbReference>
<dbReference type="PRINTS" id="PR00139">
    <property type="entry name" value="ASNGLNASE"/>
</dbReference>
<dbReference type="PIRSF" id="PIRSF500176">
    <property type="entry name" value="L_ASNase"/>
    <property type="match status" value="1"/>
</dbReference>
<feature type="binding site" evidence="6">
    <location>
        <begin position="89"/>
        <end position="90"/>
    </location>
    <ligand>
        <name>substrate</name>
    </ligand>
</feature>
<sequence length="327" mass="35011">MKKILVITTGGTIAMKKDRETGGLMPAVSGKDLAAAVPGLAHYADLDVLEFSNKPSGWMTAADMFELSKLIDCLADTDQADGFVITHGTDTLEETAFFLEAVLKTEKPVCVTGAMRGASALSADGPANILAAVRTAASDDSIGKGVTVCLGDRIYAAWDVTKVHTTNPDTFRDLHYGSIGTVYGSRVEYGRIPVKHKKIHTDRIEENIWIITCWSGMDGGIVYGTEGKAAGLVIDGIGCGNVPPKCREAVLYLREKGMPIVLTTRVPSGSVEEEYSYEGSALSMKDSGIILGGRLSSWKARLLLALAMGKTKNIEEIRSCFLGIKEE</sequence>
<proteinExistence type="inferred from homology"/>
<feature type="binding site" evidence="6">
    <location>
        <position position="56"/>
    </location>
    <ligand>
        <name>substrate</name>
    </ligand>
</feature>
<dbReference type="InterPro" id="IPR006034">
    <property type="entry name" value="Asparaginase/glutaminase-like"/>
</dbReference>
<feature type="domain" description="L-asparaginase N-terminal" evidence="9">
    <location>
        <begin position="3"/>
        <end position="191"/>
    </location>
</feature>
<dbReference type="InterPro" id="IPR037152">
    <property type="entry name" value="L-asparaginase_N_sf"/>
</dbReference>
<dbReference type="PROSITE" id="PS51732">
    <property type="entry name" value="ASN_GLN_ASE_3"/>
    <property type="match status" value="1"/>
</dbReference>
<dbReference type="InterPro" id="IPR036152">
    <property type="entry name" value="Asp/glu_Ase-like_sf"/>
</dbReference>
<dbReference type="Gene3D" id="3.40.50.1170">
    <property type="entry name" value="L-asparaginase, N-terminal domain"/>
    <property type="match status" value="1"/>
</dbReference>
<dbReference type="SMART" id="SM00870">
    <property type="entry name" value="Asparaginase"/>
    <property type="match status" value="1"/>
</dbReference>
<comment type="similarity">
    <text evidence="1">Belongs to the asparaginase 1 family.</text>
</comment>
<protein>
    <recommendedName>
        <fullName evidence="2">asparaginase</fullName>
        <ecNumber evidence="2">3.5.1.1</ecNumber>
    </recommendedName>
</protein>
<feature type="active site" evidence="8">
    <location>
        <position position="89"/>
    </location>
</feature>
<evidence type="ECO:0000313" key="11">
    <source>
        <dbReference type="EMBL" id="MBF1129909.1"/>
    </source>
</evidence>
<dbReference type="EMBL" id="JABZMK010000067">
    <property type="protein sequence ID" value="MBF1129909.1"/>
    <property type="molecule type" value="Genomic_DNA"/>
</dbReference>